<dbReference type="AlphaFoldDB" id="A0A1G7P0T5"/>
<organism evidence="5 6">
    <name type="scientific">Lentzea fradiae</name>
    <dbReference type="NCBI Taxonomy" id="200378"/>
    <lineage>
        <taxon>Bacteria</taxon>
        <taxon>Bacillati</taxon>
        <taxon>Actinomycetota</taxon>
        <taxon>Actinomycetes</taxon>
        <taxon>Pseudonocardiales</taxon>
        <taxon>Pseudonocardiaceae</taxon>
        <taxon>Lentzea</taxon>
    </lineage>
</organism>
<dbReference type="Proteomes" id="UP000199623">
    <property type="component" value="Unassembled WGS sequence"/>
</dbReference>
<evidence type="ECO:0000256" key="3">
    <source>
        <dbReference type="SAM" id="MobiDB-lite"/>
    </source>
</evidence>
<dbReference type="GO" id="GO:0016829">
    <property type="term" value="F:lyase activity"/>
    <property type="evidence" value="ECO:0007669"/>
    <property type="project" value="UniProtKB-KW"/>
</dbReference>
<evidence type="ECO:0000313" key="5">
    <source>
        <dbReference type="EMBL" id="SDF79905.1"/>
    </source>
</evidence>
<dbReference type="PROSITE" id="PS00163">
    <property type="entry name" value="FUMARATE_LYASES"/>
    <property type="match status" value="1"/>
</dbReference>
<dbReference type="InterPro" id="IPR000362">
    <property type="entry name" value="Fumarate_lyase_fam"/>
</dbReference>
<evidence type="ECO:0000259" key="4">
    <source>
        <dbReference type="Pfam" id="PF00206"/>
    </source>
</evidence>
<evidence type="ECO:0000313" key="6">
    <source>
        <dbReference type="Proteomes" id="UP000199623"/>
    </source>
</evidence>
<protein>
    <submittedName>
        <fullName evidence="5">3-carboxy-cis,cis-muconate cycloisomerase</fullName>
    </submittedName>
</protein>
<keyword evidence="1" id="KW-0456">Lyase</keyword>
<dbReference type="EMBL" id="FNCC01000003">
    <property type="protein sequence ID" value="SDF79905.1"/>
    <property type="molecule type" value="Genomic_DNA"/>
</dbReference>
<dbReference type="PANTHER" id="PTHR43172">
    <property type="entry name" value="ADENYLOSUCCINATE LYASE"/>
    <property type="match status" value="1"/>
</dbReference>
<dbReference type="PANTHER" id="PTHR43172:SF2">
    <property type="entry name" value="ADENYLOSUCCINATE LYASE C-TERMINAL DOMAIN-CONTAINING PROTEIN"/>
    <property type="match status" value="1"/>
</dbReference>
<accession>A0A1G7P0T5</accession>
<dbReference type="PRINTS" id="PR00145">
    <property type="entry name" value="ARGSUCLYASE"/>
</dbReference>
<dbReference type="InterPro" id="IPR022761">
    <property type="entry name" value="Fumarate_lyase_N"/>
</dbReference>
<dbReference type="Gene3D" id="1.20.200.10">
    <property type="entry name" value="Fumarase/aspartase (Central domain)"/>
    <property type="match status" value="1"/>
</dbReference>
<feature type="region of interest" description="Disordered" evidence="3">
    <location>
        <begin position="342"/>
        <end position="375"/>
    </location>
</feature>
<evidence type="ECO:0000256" key="1">
    <source>
        <dbReference type="ARBA" id="ARBA00023239"/>
    </source>
</evidence>
<dbReference type="PRINTS" id="PR00149">
    <property type="entry name" value="FUMRATELYASE"/>
</dbReference>
<gene>
    <name evidence="5" type="ORF">SAMN05216553_103342</name>
</gene>
<keyword evidence="5" id="KW-0413">Isomerase</keyword>
<dbReference type="InterPro" id="IPR020557">
    <property type="entry name" value="Fumarate_lyase_CS"/>
</dbReference>
<dbReference type="Pfam" id="PF00206">
    <property type="entry name" value="Lyase_1"/>
    <property type="match status" value="1"/>
</dbReference>
<proteinExistence type="inferred from homology"/>
<dbReference type="GO" id="GO:0016853">
    <property type="term" value="F:isomerase activity"/>
    <property type="evidence" value="ECO:0007669"/>
    <property type="project" value="UniProtKB-KW"/>
</dbReference>
<keyword evidence="6" id="KW-1185">Reference proteome</keyword>
<dbReference type="SUPFAM" id="SSF48557">
    <property type="entry name" value="L-aspartase-like"/>
    <property type="match status" value="1"/>
</dbReference>
<name>A0A1G7P0T5_9PSEU</name>
<evidence type="ECO:0000256" key="2">
    <source>
        <dbReference type="ARBA" id="ARBA00034772"/>
    </source>
</evidence>
<dbReference type="InterPro" id="IPR008948">
    <property type="entry name" value="L-Aspartase-like"/>
</dbReference>
<reference evidence="6" key="1">
    <citation type="submission" date="2016-10" db="EMBL/GenBank/DDBJ databases">
        <authorList>
            <person name="Varghese N."/>
            <person name="Submissions S."/>
        </authorList>
    </citation>
    <scope>NUCLEOTIDE SEQUENCE [LARGE SCALE GENOMIC DNA]</scope>
    <source>
        <strain evidence="6">CGMCC 4.3506</strain>
    </source>
</reference>
<feature type="region of interest" description="Disordered" evidence="3">
    <location>
        <begin position="403"/>
        <end position="427"/>
    </location>
</feature>
<sequence>MLHPGSHRAAGLADDEALLRALVDVEVAWARVLGSTISVSVPSLDPVDVEAAGNPVPALVKALRAQVSVPVHTGLTSQDVLDTALMLLSRDVVRRVSADLDRVATRLAALAEEHRSSLMAGRTLTQFAVPITFGLKAARWLVGVLDALSALSALSFPVQCGGAAGTLSRATAVVDPLAGAASFASFLGLSWPGLPWHTQRTPVTRLGDALVEVCDALGVIAGDVLTLGRPEIGELSEGAVAGRGGSSTMPQKRNPVLSVLVNSAALQAPQLGAQLHLCASRARDERPDGAWHAEWPALRGLLELTAVAAAQGAELVEGLEVHAGVMERRAVEAAGELLAERDGSAGAASGSGAAGGGAEVTSTPSATSETPEAACTGERAALTSYLGATDAFIDAALHRNRSRLAPLRGEREAPTPMIPRGSDKNGR</sequence>
<dbReference type="STRING" id="200378.SAMN05216553_103342"/>
<feature type="domain" description="Fumarate lyase N-terminal" evidence="4">
    <location>
        <begin position="64"/>
        <end position="267"/>
    </location>
</feature>
<feature type="compositionally biased region" description="Low complexity" evidence="3">
    <location>
        <begin position="359"/>
        <end position="374"/>
    </location>
</feature>
<comment type="similarity">
    <text evidence="2">Belongs to the class-II fumarase/aspartase family.</text>
</comment>